<evidence type="ECO:0000313" key="3">
    <source>
        <dbReference type="Proteomes" id="UP000321126"/>
    </source>
</evidence>
<comment type="caution">
    <text evidence="2">The sequence shown here is derived from an EMBL/GenBank/DDBJ whole genome shotgun (WGS) entry which is preliminary data.</text>
</comment>
<dbReference type="EMBL" id="VOUQ01000001">
    <property type="protein sequence ID" value="TXE37223.1"/>
    <property type="molecule type" value="Genomic_DNA"/>
</dbReference>
<proteinExistence type="predicted"/>
<sequence>MDDVITWAIVDAAAELDVFSMLEALDPPHTCLYAEPVTDDILGVAPFLILATKDVLGWLNVRQSPWGILLESQANMVTLRQHLRKYLHVLLPGEKTPVYFRFYDPRNIWPLISVLSPWELHSFLGPINAITTHWQGEERREHFTELRKSFHAQSSSRRKMLQISQEQLDMLTEVFDQRYVETLVNKINSWSEANSGPANIEATGEIYRWLKQQGIDDDRSILGLFRLFHQRGYLSPATLPSEYRAVLSLPDEPGAFKAESLLIRELGCLPQV</sequence>
<dbReference type="RefSeq" id="WP_147881402.1">
    <property type="nucleotide sequence ID" value="NZ_VOUQ01000001.1"/>
</dbReference>
<evidence type="ECO:0000313" key="2">
    <source>
        <dbReference type="EMBL" id="TXE37223.1"/>
    </source>
</evidence>
<dbReference type="InterPro" id="IPR025391">
    <property type="entry name" value="DUF4123"/>
</dbReference>
<organism evidence="2 3">
    <name type="scientific">Serratia marcescens</name>
    <dbReference type="NCBI Taxonomy" id="615"/>
    <lineage>
        <taxon>Bacteria</taxon>
        <taxon>Pseudomonadati</taxon>
        <taxon>Pseudomonadota</taxon>
        <taxon>Gammaproteobacteria</taxon>
        <taxon>Enterobacterales</taxon>
        <taxon>Yersiniaceae</taxon>
        <taxon>Serratia</taxon>
    </lineage>
</organism>
<reference evidence="2 3" key="1">
    <citation type="submission" date="2019-07" db="EMBL/GenBank/DDBJ databases">
        <title>Serratia strains were isolated from fresh produce.</title>
        <authorList>
            <person name="Cho G.-S."/>
            <person name="Stein M."/>
            <person name="Lee W."/>
            <person name="Suh S.H."/>
            <person name="Franz C.M.A.P."/>
        </authorList>
    </citation>
    <scope>NUCLEOTIDE SEQUENCE [LARGE SCALE GENOMIC DNA]</scope>
    <source>
        <strain evidence="2 3">S16</strain>
    </source>
</reference>
<protein>
    <submittedName>
        <fullName evidence="2">DUF4123 domain-containing protein</fullName>
    </submittedName>
</protein>
<dbReference type="Proteomes" id="UP000321126">
    <property type="component" value="Unassembled WGS sequence"/>
</dbReference>
<evidence type="ECO:0000259" key="1">
    <source>
        <dbReference type="Pfam" id="PF13503"/>
    </source>
</evidence>
<gene>
    <name evidence="2" type="ORF">FOT62_00520</name>
</gene>
<accession>A0A5C7CH78</accession>
<feature type="domain" description="DUF4123" evidence="1">
    <location>
        <begin position="7"/>
        <end position="121"/>
    </location>
</feature>
<name>A0A5C7CH78_SERMA</name>
<dbReference type="Pfam" id="PF13503">
    <property type="entry name" value="DUF4123"/>
    <property type="match status" value="1"/>
</dbReference>
<dbReference type="AlphaFoldDB" id="A0A5C7CH78"/>